<dbReference type="SMART" id="SM00255">
    <property type="entry name" value="TIR"/>
    <property type="match status" value="1"/>
</dbReference>
<dbReference type="InterPro" id="IPR000157">
    <property type="entry name" value="TIR_dom"/>
</dbReference>
<keyword evidence="1" id="KW-0520">NAD</keyword>
<dbReference type="Gene3D" id="3.40.50.10140">
    <property type="entry name" value="Toll/interleukin-1 receptor homology (TIR) domain"/>
    <property type="match status" value="1"/>
</dbReference>
<name>A0ABD0ZEC1_CARAN</name>
<evidence type="ECO:0000313" key="4">
    <source>
        <dbReference type="Proteomes" id="UP001558713"/>
    </source>
</evidence>
<organism evidence="3 4">
    <name type="scientific">Cardamine amara subsp. amara</name>
    <dbReference type="NCBI Taxonomy" id="228776"/>
    <lineage>
        <taxon>Eukaryota</taxon>
        <taxon>Viridiplantae</taxon>
        <taxon>Streptophyta</taxon>
        <taxon>Embryophyta</taxon>
        <taxon>Tracheophyta</taxon>
        <taxon>Spermatophyta</taxon>
        <taxon>Magnoliopsida</taxon>
        <taxon>eudicotyledons</taxon>
        <taxon>Gunneridae</taxon>
        <taxon>Pentapetalae</taxon>
        <taxon>rosids</taxon>
        <taxon>malvids</taxon>
        <taxon>Brassicales</taxon>
        <taxon>Brassicaceae</taxon>
        <taxon>Cardamineae</taxon>
        <taxon>Cardamine</taxon>
    </lineage>
</organism>
<dbReference type="PANTHER" id="PTHR32009:SF63">
    <property type="entry name" value="RESISTANCE PROTEIN (TIR CLASS), PUTATIVE-RELATED"/>
    <property type="match status" value="1"/>
</dbReference>
<dbReference type="AlphaFoldDB" id="A0ABD0ZEC1"/>
<dbReference type="FunFam" id="3.40.50.10140:FF:000007">
    <property type="entry name" value="Disease resistance protein (TIR-NBS-LRR class)"/>
    <property type="match status" value="1"/>
</dbReference>
<dbReference type="Pfam" id="PF01582">
    <property type="entry name" value="TIR"/>
    <property type="match status" value="1"/>
</dbReference>
<dbReference type="InterPro" id="IPR035897">
    <property type="entry name" value="Toll_tir_struct_dom_sf"/>
</dbReference>
<feature type="domain" description="TIR" evidence="2">
    <location>
        <begin position="16"/>
        <end position="182"/>
    </location>
</feature>
<dbReference type="EMBL" id="JBANAX010000804">
    <property type="protein sequence ID" value="KAL1192927.1"/>
    <property type="molecule type" value="Genomic_DNA"/>
</dbReference>
<dbReference type="Proteomes" id="UP001558713">
    <property type="component" value="Unassembled WGS sequence"/>
</dbReference>
<keyword evidence="4" id="KW-1185">Reference proteome</keyword>
<proteinExistence type="predicted"/>
<sequence length="205" mass="24076">MMAFLNNVTCVISHGPPPMVFLNFRGDELRYNFVSHLIDAFERDKINVFVDKYEQRGKDLKNLFERIRHDSRIALAIFSTRYTESSWCMDELVKMKKLVDQGELRVIPIFYKVEAKDVRKPKGDSEFGKNFWRLAEDSSGDQIKKWKEALECISNKMGLSLREKSSEADFVKEIVKAVQRVIAAIRLEEDQKDWPYLFQEEQVVI</sequence>
<reference evidence="3 4" key="1">
    <citation type="submission" date="2024-04" db="EMBL/GenBank/DDBJ databases">
        <title>Genome assembly C_amara_ONT_v2.</title>
        <authorList>
            <person name="Yant L."/>
            <person name="Moore C."/>
            <person name="Slenker M."/>
        </authorList>
    </citation>
    <scope>NUCLEOTIDE SEQUENCE [LARGE SCALE GENOMIC DNA]</scope>
    <source>
        <tissue evidence="3">Leaf</tissue>
    </source>
</reference>
<evidence type="ECO:0000259" key="2">
    <source>
        <dbReference type="PROSITE" id="PS50104"/>
    </source>
</evidence>
<protein>
    <submittedName>
        <fullName evidence="3">Disease resistance protein RBA1</fullName>
    </submittedName>
</protein>
<dbReference type="PROSITE" id="PS50104">
    <property type="entry name" value="TIR"/>
    <property type="match status" value="1"/>
</dbReference>
<dbReference type="PANTHER" id="PTHR32009">
    <property type="entry name" value="TMV RESISTANCE PROTEIN N-LIKE"/>
    <property type="match status" value="1"/>
</dbReference>
<comment type="caution">
    <text evidence="3">The sequence shown here is derived from an EMBL/GenBank/DDBJ whole genome shotgun (WGS) entry which is preliminary data.</text>
</comment>
<dbReference type="SUPFAM" id="SSF52200">
    <property type="entry name" value="Toll/Interleukin receptor TIR domain"/>
    <property type="match status" value="1"/>
</dbReference>
<evidence type="ECO:0000256" key="1">
    <source>
        <dbReference type="ARBA" id="ARBA00023027"/>
    </source>
</evidence>
<gene>
    <name evidence="3" type="ORF">V5N11_013460</name>
</gene>
<accession>A0ABD0ZEC1</accession>
<evidence type="ECO:0000313" key="3">
    <source>
        <dbReference type="EMBL" id="KAL1192927.1"/>
    </source>
</evidence>